<evidence type="ECO:0000256" key="2">
    <source>
        <dbReference type="SAM" id="SignalP"/>
    </source>
</evidence>
<keyword evidence="2" id="KW-0732">Signal</keyword>
<sequence>MNRPARLVTAALTASAALLLTACGSGGGDGSSSSDKIAGADSGDKASASPSVSTSADGIDRPAVKLPSDMKMVFEGRQTGDAVKDAILADNERTVSTVWQAMAYGDLKKSGMAFYYTDNALVGIYQYAKGAIDKKTSWAGTLRYFDRQVTVFDKKSAALTYCVDESKADLKDRETNKLQGTKTTPNSYVFYNLGLKKNKEGVWQTWDLTEDRGSQKCQP</sequence>
<keyword evidence="4" id="KW-1185">Reference proteome</keyword>
<evidence type="ECO:0000313" key="4">
    <source>
        <dbReference type="Proteomes" id="UP000579531"/>
    </source>
</evidence>
<protein>
    <recommendedName>
        <fullName evidence="5">Lipoprotein</fullName>
    </recommendedName>
</protein>
<dbReference type="GeneID" id="93839056"/>
<gene>
    <name evidence="3" type="ORF">HNR72_002654</name>
</gene>
<feature type="chain" id="PRO_5041672150" description="Lipoprotein" evidence="2">
    <location>
        <begin position="28"/>
        <end position="219"/>
    </location>
</feature>
<dbReference type="EMBL" id="JACHLX010000001">
    <property type="protein sequence ID" value="MBB5811626.1"/>
    <property type="molecule type" value="Genomic_DNA"/>
</dbReference>
<feature type="region of interest" description="Disordered" evidence="1">
    <location>
        <begin position="27"/>
        <end position="62"/>
    </location>
</feature>
<dbReference type="PROSITE" id="PS51257">
    <property type="entry name" value="PROKAR_LIPOPROTEIN"/>
    <property type="match status" value="1"/>
</dbReference>
<accession>A0AA89Q722</accession>
<reference evidence="3 4" key="1">
    <citation type="submission" date="2020-08" db="EMBL/GenBank/DDBJ databases">
        <title>Sequencing the genomes of 1000 actinobacteria strains.</title>
        <authorList>
            <person name="Klenk H.-P."/>
        </authorList>
    </citation>
    <scope>NUCLEOTIDE SEQUENCE [LARGE SCALE GENOMIC DNA]</scope>
    <source>
        <strain evidence="3 4">DSM 40129</strain>
    </source>
</reference>
<dbReference type="RefSeq" id="WP_311240965.1">
    <property type="nucleotide sequence ID" value="NZ_BAABFE010000014.1"/>
</dbReference>
<name>A0AA89Q722_STRCU</name>
<evidence type="ECO:0000256" key="1">
    <source>
        <dbReference type="SAM" id="MobiDB-lite"/>
    </source>
</evidence>
<comment type="caution">
    <text evidence="3">The sequence shown here is derived from an EMBL/GenBank/DDBJ whole genome shotgun (WGS) entry which is preliminary data.</text>
</comment>
<evidence type="ECO:0008006" key="5">
    <source>
        <dbReference type="Google" id="ProtNLM"/>
    </source>
</evidence>
<feature type="compositionally biased region" description="Low complexity" evidence="1">
    <location>
        <begin position="31"/>
        <end position="51"/>
    </location>
</feature>
<dbReference type="Proteomes" id="UP000579531">
    <property type="component" value="Unassembled WGS sequence"/>
</dbReference>
<evidence type="ECO:0000313" key="3">
    <source>
        <dbReference type="EMBL" id="MBB5811626.1"/>
    </source>
</evidence>
<organism evidence="3 4">
    <name type="scientific">Streptomyces collinus</name>
    <dbReference type="NCBI Taxonomy" id="42684"/>
    <lineage>
        <taxon>Bacteria</taxon>
        <taxon>Bacillati</taxon>
        <taxon>Actinomycetota</taxon>
        <taxon>Actinomycetes</taxon>
        <taxon>Kitasatosporales</taxon>
        <taxon>Streptomycetaceae</taxon>
        <taxon>Streptomyces</taxon>
    </lineage>
</organism>
<dbReference type="AlphaFoldDB" id="A0AA89Q722"/>
<proteinExistence type="predicted"/>
<feature type="signal peptide" evidence="2">
    <location>
        <begin position="1"/>
        <end position="27"/>
    </location>
</feature>